<dbReference type="EMBL" id="RCHT01000001">
    <property type="protein sequence ID" value="RLL14875.1"/>
    <property type="molecule type" value="Genomic_DNA"/>
</dbReference>
<dbReference type="InterPro" id="IPR015793">
    <property type="entry name" value="Pyrv_Knase_brl"/>
</dbReference>
<protein>
    <recommendedName>
        <fullName evidence="5 14">Pyruvate kinase</fullName>
        <ecNumber evidence="4 14">2.7.1.40</ecNumber>
    </recommendedName>
</protein>
<evidence type="ECO:0000256" key="7">
    <source>
        <dbReference type="ARBA" id="ARBA00022723"/>
    </source>
</evidence>
<keyword evidence="17" id="KW-1185">Reference proteome</keyword>
<evidence type="ECO:0000313" key="17">
    <source>
        <dbReference type="Proteomes" id="UP000276301"/>
    </source>
</evidence>
<keyword evidence="6 14" id="KW-0808">Transferase</keyword>
<keyword evidence="7" id="KW-0479">Metal-binding</keyword>
<keyword evidence="8" id="KW-0547">Nucleotide-binding</keyword>
<dbReference type="EC" id="2.7.1.40" evidence="4 14"/>
<evidence type="ECO:0000256" key="10">
    <source>
        <dbReference type="ARBA" id="ARBA00022840"/>
    </source>
</evidence>
<dbReference type="GO" id="GO:0000287">
    <property type="term" value="F:magnesium ion binding"/>
    <property type="evidence" value="ECO:0007669"/>
    <property type="project" value="InterPro"/>
</dbReference>
<evidence type="ECO:0000256" key="6">
    <source>
        <dbReference type="ARBA" id="ARBA00022679"/>
    </source>
</evidence>
<evidence type="ECO:0000256" key="5">
    <source>
        <dbReference type="ARBA" id="ARBA00018587"/>
    </source>
</evidence>
<keyword evidence="11 14" id="KW-0460">Magnesium</keyword>
<dbReference type="Gene3D" id="3.20.20.60">
    <property type="entry name" value="Phosphoenolpyruvate-binding domains"/>
    <property type="match status" value="1"/>
</dbReference>
<reference evidence="16 17" key="1">
    <citation type="submission" date="2018-10" db="EMBL/GenBank/DDBJ databases">
        <title>Anaerotruncus faecis sp. nov., isolated from human feces.</title>
        <authorList>
            <person name="Wang Y.-J."/>
        </authorList>
    </citation>
    <scope>NUCLEOTIDE SEQUENCE [LARGE SCALE GENOMIC DNA]</scope>
    <source>
        <strain evidence="16 17">22A2-44</strain>
    </source>
</reference>
<evidence type="ECO:0000256" key="12">
    <source>
        <dbReference type="ARBA" id="ARBA00023152"/>
    </source>
</evidence>
<feature type="domain" description="Pyruvate kinase barrel" evidence="15">
    <location>
        <begin position="99"/>
        <end position="310"/>
    </location>
</feature>
<dbReference type="Pfam" id="PF00224">
    <property type="entry name" value="PK"/>
    <property type="match status" value="2"/>
</dbReference>
<keyword evidence="12 14" id="KW-0324">Glycolysis</keyword>
<name>A0A498CRF7_9FIRM</name>
<dbReference type="InterPro" id="IPR015813">
    <property type="entry name" value="Pyrv/PenolPyrv_kinase-like_dom"/>
</dbReference>
<evidence type="ECO:0000256" key="13">
    <source>
        <dbReference type="ARBA" id="ARBA00023317"/>
    </source>
</evidence>
<dbReference type="PRINTS" id="PR01050">
    <property type="entry name" value="PYRUVTKNASE"/>
</dbReference>
<comment type="pathway">
    <text evidence="2 14">Carbohydrate degradation; glycolysis; pyruvate from D-glyceraldehyde 3-phosphate: step 5/5.</text>
</comment>
<comment type="similarity">
    <text evidence="3 14">Belongs to the pyruvate kinase family.</text>
</comment>
<evidence type="ECO:0000256" key="4">
    <source>
        <dbReference type="ARBA" id="ARBA00012142"/>
    </source>
</evidence>
<dbReference type="InterPro" id="IPR001697">
    <property type="entry name" value="Pyr_Knase"/>
</dbReference>
<accession>A0A498CRF7</accession>
<evidence type="ECO:0000256" key="2">
    <source>
        <dbReference type="ARBA" id="ARBA00004997"/>
    </source>
</evidence>
<evidence type="ECO:0000259" key="15">
    <source>
        <dbReference type="Pfam" id="PF00224"/>
    </source>
</evidence>
<comment type="catalytic activity">
    <reaction evidence="14">
        <text>pyruvate + ATP = phosphoenolpyruvate + ADP + H(+)</text>
        <dbReference type="Rhea" id="RHEA:18157"/>
        <dbReference type="ChEBI" id="CHEBI:15361"/>
        <dbReference type="ChEBI" id="CHEBI:15378"/>
        <dbReference type="ChEBI" id="CHEBI:30616"/>
        <dbReference type="ChEBI" id="CHEBI:58702"/>
        <dbReference type="ChEBI" id="CHEBI:456216"/>
        <dbReference type="EC" id="2.7.1.40"/>
    </reaction>
</comment>
<dbReference type="SUPFAM" id="SSF51621">
    <property type="entry name" value="Phosphoenolpyruvate/pyruvate domain"/>
    <property type="match status" value="1"/>
</dbReference>
<dbReference type="InterPro" id="IPR011037">
    <property type="entry name" value="Pyrv_Knase-like_insert_dom_sf"/>
</dbReference>
<dbReference type="AlphaFoldDB" id="A0A498CRF7"/>
<evidence type="ECO:0000256" key="9">
    <source>
        <dbReference type="ARBA" id="ARBA00022777"/>
    </source>
</evidence>
<dbReference type="GO" id="GO:0005524">
    <property type="term" value="F:ATP binding"/>
    <property type="evidence" value="ECO:0007669"/>
    <property type="project" value="UniProtKB-KW"/>
</dbReference>
<feature type="domain" description="Pyruvate kinase barrel" evidence="15">
    <location>
        <begin position="5"/>
        <end position="75"/>
    </location>
</feature>
<dbReference type="PANTHER" id="PTHR11817">
    <property type="entry name" value="PYRUVATE KINASE"/>
    <property type="match status" value="1"/>
</dbReference>
<dbReference type="InterPro" id="IPR040442">
    <property type="entry name" value="Pyrv_kinase-like_dom_sf"/>
</dbReference>
<keyword evidence="9 14" id="KW-0418">Kinase</keyword>
<comment type="caution">
    <text evidence="16">The sequence shown here is derived from an EMBL/GenBank/DDBJ whole genome shotgun (WGS) entry which is preliminary data.</text>
</comment>
<evidence type="ECO:0000313" key="16">
    <source>
        <dbReference type="EMBL" id="RLL14875.1"/>
    </source>
</evidence>
<dbReference type="Gene3D" id="2.40.33.10">
    <property type="entry name" value="PK beta-barrel domain-like"/>
    <property type="match status" value="1"/>
</dbReference>
<organism evidence="16 17">
    <name type="scientific">Anaerotruncus massiliensis</name>
    <name type="common">ex Liu et al. 2021</name>
    <dbReference type="NCBI Taxonomy" id="2321404"/>
    <lineage>
        <taxon>Bacteria</taxon>
        <taxon>Bacillati</taxon>
        <taxon>Bacillota</taxon>
        <taxon>Clostridia</taxon>
        <taxon>Eubacteriales</taxon>
        <taxon>Oscillospiraceae</taxon>
        <taxon>Anaerotruncus</taxon>
    </lineage>
</organism>
<dbReference type="InterPro" id="IPR015806">
    <property type="entry name" value="Pyrv_Knase_insert_dom_sf"/>
</dbReference>
<evidence type="ECO:0000256" key="3">
    <source>
        <dbReference type="ARBA" id="ARBA00008663"/>
    </source>
</evidence>
<dbReference type="Proteomes" id="UP000276301">
    <property type="component" value="Unassembled WGS sequence"/>
</dbReference>
<dbReference type="GO" id="GO:0030955">
    <property type="term" value="F:potassium ion binding"/>
    <property type="evidence" value="ECO:0007669"/>
    <property type="project" value="InterPro"/>
</dbReference>
<comment type="cofactor">
    <cofactor evidence="1">
        <name>K(+)</name>
        <dbReference type="ChEBI" id="CHEBI:29103"/>
    </cofactor>
</comment>
<dbReference type="SUPFAM" id="SSF50800">
    <property type="entry name" value="PK beta-barrel domain-like"/>
    <property type="match status" value="1"/>
</dbReference>
<evidence type="ECO:0000256" key="11">
    <source>
        <dbReference type="ARBA" id="ARBA00022842"/>
    </source>
</evidence>
<dbReference type="GO" id="GO:0016301">
    <property type="term" value="F:kinase activity"/>
    <property type="evidence" value="ECO:0007669"/>
    <property type="project" value="UniProtKB-KW"/>
</dbReference>
<evidence type="ECO:0000256" key="14">
    <source>
        <dbReference type="RuleBase" id="RU000504"/>
    </source>
</evidence>
<proteinExistence type="inferred from homology"/>
<dbReference type="UniPathway" id="UPA00109">
    <property type="reaction ID" value="UER00188"/>
</dbReference>
<keyword evidence="13 16" id="KW-0670">Pyruvate</keyword>
<keyword evidence="10" id="KW-0067">ATP-binding</keyword>
<sequence length="328" mass="34828">MEYFGTLGPACADPGILSELFEAGMTGVRLNLSHTSLDRCGGWLRSLREAASRTGACPELLIDLRGPELRVGELAVPVRLARGERAVLGEGGLPVPGLIFSALRPGQEILLDDGALLLRALRCDEKSADCEVLRGGTLQSRKSIALPGAALHPPTLQESDRENLARIGECGVTGVMLPFVRGADDLTALRDALSAAGAEGTRVFAKLENREGLAMLPELLPHADHIVIARGDLGNDLPLWELPAAQKSAAETCRAAEKPFMVVTQLLHSMHHSAVPTRAEVCDIFNAVLDGASSLMLTGETAVGEHPAAAMRVLVKTGEEALRWRAAH</sequence>
<gene>
    <name evidence="16" type="ORF">D4A47_01670</name>
</gene>
<evidence type="ECO:0000256" key="8">
    <source>
        <dbReference type="ARBA" id="ARBA00022741"/>
    </source>
</evidence>
<evidence type="ECO:0000256" key="1">
    <source>
        <dbReference type="ARBA" id="ARBA00001958"/>
    </source>
</evidence>
<dbReference type="GO" id="GO:0004743">
    <property type="term" value="F:pyruvate kinase activity"/>
    <property type="evidence" value="ECO:0007669"/>
    <property type="project" value="UniProtKB-EC"/>
</dbReference>